<dbReference type="Proteomes" id="UP000053317">
    <property type="component" value="Unassembled WGS sequence"/>
</dbReference>
<keyword evidence="6" id="KW-0055">Arginine biosynthesis</keyword>
<dbReference type="PROSITE" id="PS00097">
    <property type="entry name" value="CARBAMOYLTRANSFERASE"/>
    <property type="match status" value="1"/>
</dbReference>
<dbReference type="EMBL" id="LCWF01000064">
    <property type="protein sequence ID" value="KKY23920.1"/>
    <property type="molecule type" value="Genomic_DNA"/>
</dbReference>
<evidence type="ECO:0000256" key="1">
    <source>
        <dbReference type="ARBA" id="ARBA00004975"/>
    </source>
</evidence>
<evidence type="ECO:0000259" key="11">
    <source>
        <dbReference type="Pfam" id="PF00185"/>
    </source>
</evidence>
<dbReference type="InterPro" id="IPR012878">
    <property type="entry name" value="Beta-AFase-like_GH127_cat"/>
</dbReference>
<feature type="domain" description="Non-reducing end beta-L-arabinofuranosidase-like GH127 middle" evidence="14">
    <location>
        <begin position="325"/>
        <end position="386"/>
    </location>
</feature>
<reference evidence="16 17" key="2">
    <citation type="submission" date="2015-05" db="EMBL/GenBank/DDBJ databases">
        <authorList>
            <person name="Morales-Cruz A."/>
            <person name="Amrine K.C."/>
            <person name="Cantu D."/>
        </authorList>
    </citation>
    <scope>NUCLEOTIDE SEQUENCE [LARGE SCALE GENOMIC DNA]</scope>
    <source>
        <strain evidence="16">UCRPC4</strain>
    </source>
</reference>
<dbReference type="PRINTS" id="PR00102">
    <property type="entry name" value="OTCASE"/>
</dbReference>
<sequence length="838" mass="93392">MHELYNAGHLIEAAIIHSQGKDQRLLAVIERYTELIMKTFGPGKHQKHGYPGHPEIELSLIRLYKATGKKKYLDLAKYFIEERGQLNPHYYDVEARERGERPNERPGAWPERRAYWYQQAHKPLLEQDTVEGHSVRVMYLLAAAADLADLDDEFRDKYLPTIRRLWNNMVGKKMYLTGGVGAIDQWEGFGINYFLPQATDEGGCYAETCAGIGVMMWANRMLQLELDRKYSDILELCLYNCVLTGMSIDGKAFTYVNQLASSPGEPSRRYDWFDCACCPPNLARTMGFLAGYFWDLKEIQEDAESRQMAYELDFDYIPAEPSVKINVHLYSSCTLTQTLADGSILKLEQRTDWPWKGAVEFHLQTSNQNTTVRLRIPSWADEYKIKPSLTSAQVENGYLVLPPKYLCENSRFLFTVPMMPRLIKPHPYANQSITAVARGPIVYCIEDIDHPWVEDHFKSLVFPHASPANLKEIERSDLPGGEPYIAIRAPKSGTLLPQSMTDPLAGENGPSPFYSVNTDLSRAELTALVRNAALHKSAMKSGFISQDLSGSLAGQTVAMTFSKRSTRTRVSTEGAVAALGGHPMFLGKDDIQLGVNESLYDTAVVISSMVSAIVARVGPHSDVADLAKHSSVPVINALSDLYHPLQTIADYLTIYESFPSEGGSATSLGIEGLKIAWVGDANNVLFDLCIGARKLGVNVAVATPKGYEIPAQMKAIIDDAGESVGENFGKITETAHPEDAVKDADILVTDTWVSMGQEAETQKRLKDFEGFQITSNLAKRGGAKPDWKFMHCLPRHPEEVADEVFYSPRSLVFHEAENRLWAAISALEAFVVNKGQIL</sequence>
<dbReference type="SUPFAM" id="SSF48208">
    <property type="entry name" value="Six-hairpin glycosidases"/>
    <property type="match status" value="1"/>
</dbReference>
<dbReference type="InterPro" id="IPR006132">
    <property type="entry name" value="Asp/Orn_carbamoyltranf_P-bd"/>
</dbReference>
<dbReference type="InterPro" id="IPR002292">
    <property type="entry name" value="Orn/put_carbamltrans"/>
</dbReference>
<gene>
    <name evidence="16" type="ORF">UCRPC4_g02733</name>
</gene>
<evidence type="ECO:0000259" key="14">
    <source>
        <dbReference type="Pfam" id="PF20736"/>
    </source>
</evidence>
<dbReference type="GO" id="GO:0005759">
    <property type="term" value="C:mitochondrial matrix"/>
    <property type="evidence" value="ECO:0007669"/>
    <property type="project" value="UniProtKB-SubCell"/>
</dbReference>
<evidence type="ECO:0000259" key="12">
    <source>
        <dbReference type="Pfam" id="PF02729"/>
    </source>
</evidence>
<feature type="domain" description="Aspartate/ornithine carbamoyltransferase carbamoyl-P binding" evidence="12">
    <location>
        <begin position="518"/>
        <end position="656"/>
    </location>
</feature>
<dbReference type="Pfam" id="PF20736">
    <property type="entry name" value="Glyco_hydro127M"/>
    <property type="match status" value="1"/>
</dbReference>
<dbReference type="Pfam" id="PF07944">
    <property type="entry name" value="Beta-AFase-like_GH127_cat"/>
    <property type="match status" value="1"/>
</dbReference>
<evidence type="ECO:0000313" key="16">
    <source>
        <dbReference type="EMBL" id="KKY23920.1"/>
    </source>
</evidence>
<comment type="similarity">
    <text evidence="2">Belongs to the aspartate/ornithine carbamoyltransferase superfamily. OTCase family.</text>
</comment>
<keyword evidence="7" id="KW-0028">Amino-acid biosynthesis</keyword>
<dbReference type="InterPro" id="IPR006131">
    <property type="entry name" value="Asp_carbamoyltransf_Asp/Orn-bd"/>
</dbReference>
<dbReference type="PRINTS" id="PR00100">
    <property type="entry name" value="AOTCASE"/>
</dbReference>
<dbReference type="GO" id="GO:0004585">
    <property type="term" value="F:ornithine carbamoyltransferase activity"/>
    <property type="evidence" value="ECO:0007669"/>
    <property type="project" value="UniProtKB-EC"/>
</dbReference>
<keyword evidence="17" id="KW-1185">Reference proteome</keyword>
<comment type="catalytic activity">
    <reaction evidence="10">
        <text>carbamoyl phosphate + L-ornithine = L-citrulline + phosphate + H(+)</text>
        <dbReference type="Rhea" id="RHEA:19513"/>
        <dbReference type="ChEBI" id="CHEBI:15378"/>
        <dbReference type="ChEBI" id="CHEBI:43474"/>
        <dbReference type="ChEBI" id="CHEBI:46911"/>
        <dbReference type="ChEBI" id="CHEBI:57743"/>
        <dbReference type="ChEBI" id="CHEBI:58228"/>
        <dbReference type="EC" id="2.1.3.3"/>
    </reaction>
</comment>
<proteinExistence type="inferred from homology"/>
<dbReference type="OrthoDB" id="10252326at2759"/>
<keyword evidence="8 16" id="KW-0808">Transferase</keyword>
<reference evidence="16 17" key="1">
    <citation type="submission" date="2015-05" db="EMBL/GenBank/DDBJ databases">
        <title>Distinctive expansion of gene families associated with plant cell wall degradation and secondary metabolism in the genomes of grapevine trunk pathogens.</title>
        <authorList>
            <person name="Lawrence D.P."/>
            <person name="Travadon R."/>
            <person name="Rolshausen P.E."/>
            <person name="Baumgartner K."/>
        </authorList>
    </citation>
    <scope>NUCLEOTIDE SEQUENCE [LARGE SCALE GENOMIC DNA]</scope>
    <source>
        <strain evidence="16">UCRPC4</strain>
    </source>
</reference>
<evidence type="ECO:0000256" key="9">
    <source>
        <dbReference type="ARBA" id="ARBA00033269"/>
    </source>
</evidence>
<dbReference type="FunFam" id="3.40.50.1370:FF:000017">
    <property type="entry name" value="Ornithine carbamoyltransferase"/>
    <property type="match status" value="1"/>
</dbReference>
<dbReference type="GO" id="GO:0016597">
    <property type="term" value="F:amino acid binding"/>
    <property type="evidence" value="ECO:0007669"/>
    <property type="project" value="InterPro"/>
</dbReference>
<dbReference type="PANTHER" id="PTHR43465:SF2">
    <property type="entry name" value="DUF1680 DOMAIN PROTEIN (AFU_ORTHOLOGUE AFUA_1G08910)"/>
    <property type="match status" value="1"/>
</dbReference>
<feature type="domain" description="Aspartate/ornithine carbamoyltransferase Asp/Orn-binding" evidence="11">
    <location>
        <begin position="671"/>
        <end position="827"/>
    </location>
</feature>
<comment type="caution">
    <text evidence="16">The sequence shown here is derived from an EMBL/GenBank/DDBJ whole genome shotgun (WGS) entry which is preliminary data.</text>
</comment>
<dbReference type="InterPro" id="IPR006130">
    <property type="entry name" value="Asp/Orn_carbamoylTrfase"/>
</dbReference>
<dbReference type="Gene3D" id="3.40.50.1370">
    <property type="entry name" value="Aspartate/ornithine carbamoyltransferase"/>
    <property type="match status" value="2"/>
</dbReference>
<protein>
    <recommendedName>
        <fullName evidence="5">Ornithine carbamoyltransferase, mitochondrial</fullName>
        <ecNumber evidence="4">2.1.3.3</ecNumber>
    </recommendedName>
    <alternativeName>
        <fullName evidence="9">Ornithine transcarbamylase</fullName>
    </alternativeName>
</protein>
<dbReference type="GO" id="GO:0005975">
    <property type="term" value="P:carbohydrate metabolic process"/>
    <property type="evidence" value="ECO:0007669"/>
    <property type="project" value="InterPro"/>
</dbReference>
<dbReference type="InterPro" id="IPR049174">
    <property type="entry name" value="Beta-AFase-like"/>
</dbReference>
<evidence type="ECO:0000256" key="10">
    <source>
        <dbReference type="ARBA" id="ARBA00048772"/>
    </source>
</evidence>
<comment type="subunit">
    <text evidence="3">Homotrimer.</text>
</comment>
<feature type="domain" description="Non-reducing end beta-L-arabinofuranosidase-like GH127 catalytic" evidence="13">
    <location>
        <begin position="1"/>
        <end position="286"/>
    </location>
</feature>
<evidence type="ECO:0000256" key="5">
    <source>
        <dbReference type="ARBA" id="ARBA00021536"/>
    </source>
</evidence>
<dbReference type="Pfam" id="PF20737">
    <property type="entry name" value="Glyco_hydro127C"/>
    <property type="match status" value="1"/>
</dbReference>
<evidence type="ECO:0000313" key="17">
    <source>
        <dbReference type="Proteomes" id="UP000053317"/>
    </source>
</evidence>
<dbReference type="InterPro" id="IPR049046">
    <property type="entry name" value="Beta-AFase-like_GH127_middle"/>
</dbReference>
<dbReference type="InterPro" id="IPR008928">
    <property type="entry name" value="6-hairpin_glycosidase_sf"/>
</dbReference>
<evidence type="ECO:0000256" key="7">
    <source>
        <dbReference type="ARBA" id="ARBA00022605"/>
    </source>
</evidence>
<comment type="pathway">
    <text evidence="1">Amino-acid biosynthesis; L-arginine biosynthesis; L-arginine from L-ornithine and carbamoyl phosphate: step 1/3.</text>
</comment>
<accession>A0A0G2H5C0</accession>
<dbReference type="Pfam" id="PF02729">
    <property type="entry name" value="OTCace_N"/>
    <property type="match status" value="1"/>
</dbReference>
<name>A0A0G2H5C0_PHACM</name>
<dbReference type="GO" id="GO:0006526">
    <property type="term" value="P:L-arginine biosynthetic process"/>
    <property type="evidence" value="ECO:0007669"/>
    <property type="project" value="UniProtKB-KW"/>
</dbReference>
<dbReference type="NCBIfam" id="TIGR00658">
    <property type="entry name" value="orni_carb_tr"/>
    <property type="match status" value="1"/>
</dbReference>
<evidence type="ECO:0000256" key="3">
    <source>
        <dbReference type="ARBA" id="ARBA00011233"/>
    </source>
</evidence>
<evidence type="ECO:0000259" key="15">
    <source>
        <dbReference type="Pfam" id="PF20737"/>
    </source>
</evidence>
<dbReference type="EC" id="2.1.3.3" evidence="4"/>
<evidence type="ECO:0000256" key="6">
    <source>
        <dbReference type="ARBA" id="ARBA00022571"/>
    </source>
</evidence>
<dbReference type="InterPro" id="IPR036901">
    <property type="entry name" value="Asp/Orn_carbamoylTrfase_sf"/>
</dbReference>
<dbReference type="FunFam" id="3.40.50.1370:FF:000009">
    <property type="entry name" value="Ornithine carbamoyltransferase, mitochondrial"/>
    <property type="match status" value="1"/>
</dbReference>
<dbReference type="Pfam" id="PF00185">
    <property type="entry name" value="OTCace"/>
    <property type="match status" value="1"/>
</dbReference>
<dbReference type="PANTHER" id="PTHR43465">
    <property type="entry name" value="DUF1680 DOMAIN PROTEIN (AFU_ORTHOLOGUE AFUA_1G08910)"/>
    <property type="match status" value="1"/>
</dbReference>
<organism evidence="16 17">
    <name type="scientific">Phaeomoniella chlamydospora</name>
    <name type="common">Phaeoacremonium chlamydosporum</name>
    <dbReference type="NCBI Taxonomy" id="158046"/>
    <lineage>
        <taxon>Eukaryota</taxon>
        <taxon>Fungi</taxon>
        <taxon>Dikarya</taxon>
        <taxon>Ascomycota</taxon>
        <taxon>Pezizomycotina</taxon>
        <taxon>Eurotiomycetes</taxon>
        <taxon>Chaetothyriomycetidae</taxon>
        <taxon>Phaeomoniellales</taxon>
        <taxon>Phaeomoniellaceae</taxon>
        <taxon>Phaeomoniella</taxon>
    </lineage>
</organism>
<evidence type="ECO:0000256" key="8">
    <source>
        <dbReference type="ARBA" id="ARBA00022679"/>
    </source>
</evidence>
<evidence type="ECO:0000256" key="4">
    <source>
        <dbReference type="ARBA" id="ARBA00013007"/>
    </source>
</evidence>
<dbReference type="InterPro" id="IPR049049">
    <property type="entry name" value="Beta-AFase-like_GH127_C"/>
</dbReference>
<dbReference type="NCBIfam" id="NF001986">
    <property type="entry name" value="PRK00779.1"/>
    <property type="match status" value="1"/>
</dbReference>
<evidence type="ECO:0000259" key="13">
    <source>
        <dbReference type="Pfam" id="PF07944"/>
    </source>
</evidence>
<feature type="domain" description="Non-reducing end beta-L-arabinofuranosidase-like GH127 C-terminal" evidence="15">
    <location>
        <begin position="422"/>
        <end position="467"/>
    </location>
</feature>
<dbReference type="SUPFAM" id="SSF53671">
    <property type="entry name" value="Aspartate/ornithine carbamoyltransferase"/>
    <property type="match status" value="1"/>
</dbReference>
<evidence type="ECO:0000256" key="2">
    <source>
        <dbReference type="ARBA" id="ARBA00007805"/>
    </source>
</evidence>
<dbReference type="AlphaFoldDB" id="A0A0G2H5C0"/>